<feature type="region of interest" description="Disordered" evidence="1">
    <location>
        <begin position="1"/>
        <end position="30"/>
    </location>
</feature>
<proteinExistence type="predicted"/>
<name>A0A3N2PJ12_SODAK</name>
<sequence length="184" mass="20857">MDDEHPGNIRDLNRGLESRPPISISPETRRNQVPDVTELVEFTGKLTIQLFSDLNEFFVHVSMSGDFVDNASLESAQLEDRPEGLDAIVPPHCQYGERSSDGDPLADILYGMIWRMQTIDHMQAACYDCIQIRILPGMVMNVRLAPPVWERLHLDELRTACVYVNSSLHVKPGESFHERVISEP</sequence>
<keyword evidence="3" id="KW-1185">Reference proteome</keyword>
<protein>
    <submittedName>
        <fullName evidence="2">Uncharacterized protein</fullName>
    </submittedName>
</protein>
<dbReference type="RefSeq" id="XP_028462338.1">
    <property type="nucleotide sequence ID" value="XM_028614644.1"/>
</dbReference>
<dbReference type="GeneID" id="39583122"/>
<evidence type="ECO:0000313" key="2">
    <source>
        <dbReference type="EMBL" id="ROT34532.1"/>
    </source>
</evidence>
<evidence type="ECO:0000313" key="3">
    <source>
        <dbReference type="Proteomes" id="UP000272025"/>
    </source>
</evidence>
<organism evidence="2 3">
    <name type="scientific">Sodiomyces alkalinus (strain CBS 110278 / VKM F-3762 / F11)</name>
    <name type="common">Alkaliphilic filamentous fungus</name>
    <dbReference type="NCBI Taxonomy" id="1314773"/>
    <lineage>
        <taxon>Eukaryota</taxon>
        <taxon>Fungi</taxon>
        <taxon>Dikarya</taxon>
        <taxon>Ascomycota</taxon>
        <taxon>Pezizomycotina</taxon>
        <taxon>Sordariomycetes</taxon>
        <taxon>Hypocreomycetidae</taxon>
        <taxon>Glomerellales</taxon>
        <taxon>Plectosphaerellaceae</taxon>
        <taxon>Sodiomyces</taxon>
    </lineage>
</organism>
<gene>
    <name evidence="2" type="ORF">SODALDRAFT_364459</name>
</gene>
<reference evidence="2 3" key="1">
    <citation type="journal article" date="2018" name="Mol. Ecol.">
        <title>The obligate alkalophilic soda-lake fungus Sodiomyces alkalinus has shifted to a protein diet.</title>
        <authorList>
            <person name="Grum-Grzhimaylo A.A."/>
            <person name="Falkoski D.L."/>
            <person name="van den Heuvel J."/>
            <person name="Valero-Jimenez C.A."/>
            <person name="Min B."/>
            <person name="Choi I.G."/>
            <person name="Lipzen A."/>
            <person name="Daum C.G."/>
            <person name="Aanen D.K."/>
            <person name="Tsang A."/>
            <person name="Henrissat B."/>
            <person name="Bilanenko E.N."/>
            <person name="de Vries R.P."/>
            <person name="van Kan J.A.L."/>
            <person name="Grigoriev I.V."/>
            <person name="Debets A.J.M."/>
        </authorList>
    </citation>
    <scope>NUCLEOTIDE SEQUENCE [LARGE SCALE GENOMIC DNA]</scope>
    <source>
        <strain evidence="2 3">F11</strain>
    </source>
</reference>
<accession>A0A3N2PJ12</accession>
<feature type="compositionally biased region" description="Basic and acidic residues" evidence="1">
    <location>
        <begin position="1"/>
        <end position="17"/>
    </location>
</feature>
<evidence type="ECO:0000256" key="1">
    <source>
        <dbReference type="SAM" id="MobiDB-lite"/>
    </source>
</evidence>
<dbReference type="AlphaFoldDB" id="A0A3N2PJ12"/>
<dbReference type="Proteomes" id="UP000272025">
    <property type="component" value="Unassembled WGS sequence"/>
</dbReference>
<dbReference type="EMBL" id="ML119069">
    <property type="protein sequence ID" value="ROT34532.1"/>
    <property type="molecule type" value="Genomic_DNA"/>
</dbReference>